<sequence>MTDKLPSKAIKPAINTSPLIFLTKGGFLHLLQIVSPEIIVPQAVSTEIQAYGETDITAFTLAKTYWLVVKETPSVPGIIQTWDLGAGESAVLTWAYVNPGTEVIIDDLAARRCATALGIPIRGTLGIVLTAKQRGIIPSARPVLEQLRLRGMYLSDKVINQALTLVGE</sequence>
<evidence type="ECO:0000313" key="1">
    <source>
        <dbReference type="EMBL" id="GCL42557.1"/>
    </source>
</evidence>
<protein>
    <recommendedName>
        <fullName evidence="3">Nucleic acid-binding protein</fullName>
    </recommendedName>
</protein>
<organism evidence="1 2">
    <name type="scientific">Dolichospermum planctonicum</name>
    <dbReference type="NCBI Taxonomy" id="136072"/>
    <lineage>
        <taxon>Bacteria</taxon>
        <taxon>Bacillati</taxon>
        <taxon>Cyanobacteriota</taxon>
        <taxon>Cyanophyceae</taxon>
        <taxon>Nostocales</taxon>
        <taxon>Aphanizomenonaceae</taxon>
        <taxon>Dolichospermum</taxon>
    </lineage>
</organism>
<dbReference type="Proteomes" id="UP000299367">
    <property type="component" value="Unassembled WGS sequence"/>
</dbReference>
<dbReference type="PANTHER" id="PTHR39550">
    <property type="entry name" value="SLL0658 PROTEIN"/>
    <property type="match status" value="1"/>
</dbReference>
<dbReference type="Pfam" id="PF11848">
    <property type="entry name" value="DUF3368"/>
    <property type="match status" value="1"/>
</dbReference>
<name>A0A480AC59_9CYAN</name>
<dbReference type="RefSeq" id="WP_236097130.1">
    <property type="nucleotide sequence ID" value="NZ_BJCF01000022.1"/>
</dbReference>
<evidence type="ECO:0008006" key="3">
    <source>
        <dbReference type="Google" id="ProtNLM"/>
    </source>
</evidence>
<comment type="caution">
    <text evidence="1">The sequence shown here is derived from an EMBL/GenBank/DDBJ whole genome shotgun (WGS) entry which is preliminary data.</text>
</comment>
<proteinExistence type="predicted"/>
<accession>A0A480AC59</accession>
<dbReference type="AlphaFoldDB" id="A0A480AC59"/>
<evidence type="ECO:0000313" key="2">
    <source>
        <dbReference type="Proteomes" id="UP000299367"/>
    </source>
</evidence>
<dbReference type="PANTHER" id="PTHR39550:SF1">
    <property type="entry name" value="SLL0658 PROTEIN"/>
    <property type="match status" value="1"/>
</dbReference>
<reference evidence="2" key="1">
    <citation type="submission" date="2019-02" db="EMBL/GenBank/DDBJ databases">
        <title>Draft genome sequence of Dolichospermum planctonicum NIES-80.</title>
        <authorList>
            <person name="Yamaguchi H."/>
            <person name="Suzuki S."/>
            <person name="Kawachi M."/>
        </authorList>
    </citation>
    <scope>NUCLEOTIDE SEQUENCE [LARGE SCALE GENOMIC DNA]</scope>
    <source>
        <strain evidence="2">NIES-80</strain>
    </source>
</reference>
<dbReference type="EMBL" id="BJCF01000022">
    <property type="protein sequence ID" value="GCL42557.1"/>
    <property type="molecule type" value="Genomic_DNA"/>
</dbReference>
<gene>
    <name evidence="1" type="ORF">NIES80_22630</name>
</gene>
<dbReference type="InterPro" id="IPR021799">
    <property type="entry name" value="PIN-like_prokaryotic"/>
</dbReference>